<dbReference type="InterPro" id="IPR003594">
    <property type="entry name" value="HATPase_dom"/>
</dbReference>
<evidence type="ECO:0000256" key="1">
    <source>
        <dbReference type="ARBA" id="ARBA00022527"/>
    </source>
</evidence>
<organism evidence="3 4">
    <name type="scientific">Nonomuraea polychroma</name>
    <dbReference type="NCBI Taxonomy" id="46176"/>
    <lineage>
        <taxon>Bacteria</taxon>
        <taxon>Bacillati</taxon>
        <taxon>Actinomycetota</taxon>
        <taxon>Actinomycetes</taxon>
        <taxon>Streptosporangiales</taxon>
        <taxon>Streptosporangiaceae</taxon>
        <taxon>Nonomuraea</taxon>
    </lineage>
</organism>
<name>A0A438MHZ9_9ACTN</name>
<keyword evidence="4" id="KW-1185">Reference proteome</keyword>
<dbReference type="PANTHER" id="PTHR35526">
    <property type="entry name" value="ANTI-SIGMA-F FACTOR RSBW-RELATED"/>
    <property type="match status" value="1"/>
</dbReference>
<reference evidence="3 4" key="1">
    <citation type="submission" date="2019-01" db="EMBL/GenBank/DDBJ databases">
        <title>Sequencing the genomes of 1000 actinobacteria strains.</title>
        <authorList>
            <person name="Klenk H.-P."/>
        </authorList>
    </citation>
    <scope>NUCLEOTIDE SEQUENCE [LARGE SCALE GENOMIC DNA]</scope>
    <source>
        <strain evidence="3 4">DSM 43925</strain>
    </source>
</reference>
<feature type="domain" description="Histidine kinase/HSP90-like ATPase" evidence="2">
    <location>
        <begin position="16"/>
        <end position="117"/>
    </location>
</feature>
<dbReference type="RefSeq" id="WP_127936845.1">
    <property type="nucleotide sequence ID" value="NZ_SAUN01000001.1"/>
</dbReference>
<dbReference type="InterPro" id="IPR050267">
    <property type="entry name" value="Anti-sigma-factor_SerPK"/>
</dbReference>
<dbReference type="CDD" id="cd16936">
    <property type="entry name" value="HATPase_RsbW-like"/>
    <property type="match status" value="1"/>
</dbReference>
<sequence length="150" mass="15521">MREEFLAELVFPGVSRSVSTARHCVGHVLTMAGHLDVSGAQLVVSELVGNAVVHTISGLPGGLVAVDITAIGDDLARIDVIDGGSATVPRMREPTETDPRGRGLRIVDEMAVRWGVRGDACGGTAVWAEVFTVQSAPACAADLSVCNVAS</sequence>
<dbReference type="Gene3D" id="3.30.565.10">
    <property type="entry name" value="Histidine kinase-like ATPase, C-terminal domain"/>
    <property type="match status" value="1"/>
</dbReference>
<dbReference type="EMBL" id="SAUN01000001">
    <property type="protein sequence ID" value="RVX45188.1"/>
    <property type="molecule type" value="Genomic_DNA"/>
</dbReference>
<evidence type="ECO:0000259" key="2">
    <source>
        <dbReference type="Pfam" id="PF13581"/>
    </source>
</evidence>
<dbReference type="AlphaFoldDB" id="A0A438MHZ9"/>
<gene>
    <name evidence="3" type="ORF">EDD27_7971</name>
</gene>
<keyword evidence="1" id="KW-0723">Serine/threonine-protein kinase</keyword>
<keyword evidence="1" id="KW-0808">Transferase</keyword>
<dbReference type="SUPFAM" id="SSF55874">
    <property type="entry name" value="ATPase domain of HSP90 chaperone/DNA topoisomerase II/histidine kinase"/>
    <property type="match status" value="1"/>
</dbReference>
<dbReference type="InterPro" id="IPR036890">
    <property type="entry name" value="HATPase_C_sf"/>
</dbReference>
<accession>A0A438MHZ9</accession>
<protein>
    <submittedName>
        <fullName evidence="3">Anti-sigma regulatory factor (Ser/Thr protein kinase)</fullName>
    </submittedName>
</protein>
<comment type="caution">
    <text evidence="3">The sequence shown here is derived from an EMBL/GenBank/DDBJ whole genome shotgun (WGS) entry which is preliminary data.</text>
</comment>
<dbReference type="PANTHER" id="PTHR35526:SF3">
    <property type="entry name" value="ANTI-SIGMA-F FACTOR RSBW"/>
    <property type="match status" value="1"/>
</dbReference>
<evidence type="ECO:0000313" key="3">
    <source>
        <dbReference type="EMBL" id="RVX45188.1"/>
    </source>
</evidence>
<proteinExistence type="predicted"/>
<keyword evidence="1" id="KW-0418">Kinase</keyword>
<evidence type="ECO:0000313" key="4">
    <source>
        <dbReference type="Proteomes" id="UP000284824"/>
    </source>
</evidence>
<dbReference type="GO" id="GO:0004674">
    <property type="term" value="F:protein serine/threonine kinase activity"/>
    <property type="evidence" value="ECO:0007669"/>
    <property type="project" value="UniProtKB-KW"/>
</dbReference>
<dbReference type="Pfam" id="PF13581">
    <property type="entry name" value="HATPase_c_2"/>
    <property type="match status" value="1"/>
</dbReference>
<dbReference type="Proteomes" id="UP000284824">
    <property type="component" value="Unassembled WGS sequence"/>
</dbReference>
<dbReference type="OrthoDB" id="3871793at2"/>